<dbReference type="PANTHER" id="PTHR11895:SF76">
    <property type="entry name" value="INDOLEACETAMIDE HYDROLASE"/>
    <property type="match status" value="1"/>
</dbReference>
<comment type="function">
    <text evidence="1">Hydrolyzes indole-3-acetamide (IAM) into indole-3-acetic acid (IAA).</text>
</comment>
<keyword evidence="5" id="KW-1185">Reference proteome</keyword>
<dbReference type="InterPro" id="IPR023631">
    <property type="entry name" value="Amidase_dom"/>
</dbReference>
<dbReference type="InterPro" id="IPR036928">
    <property type="entry name" value="AS_sf"/>
</dbReference>
<dbReference type="PANTHER" id="PTHR11895">
    <property type="entry name" value="TRANSAMIDASE"/>
    <property type="match status" value="1"/>
</dbReference>
<accession>A0ABQ6CG79</accession>
<dbReference type="PROSITE" id="PS00571">
    <property type="entry name" value="AMIDASES"/>
    <property type="match status" value="1"/>
</dbReference>
<gene>
    <name evidence="4" type="ORF">GCM10007874_02470</name>
</gene>
<evidence type="ECO:0000313" key="5">
    <source>
        <dbReference type="Proteomes" id="UP001156882"/>
    </source>
</evidence>
<dbReference type="InterPro" id="IPR020556">
    <property type="entry name" value="Amidase_CS"/>
</dbReference>
<proteinExistence type="predicted"/>
<dbReference type="RefSeq" id="WP_284310059.1">
    <property type="nucleotide sequence ID" value="NZ_BSPC01000005.1"/>
</dbReference>
<protein>
    <recommendedName>
        <fullName evidence="2">Indoleacetamide hydrolase</fullName>
    </recommendedName>
</protein>
<evidence type="ECO:0000256" key="2">
    <source>
        <dbReference type="ARBA" id="ARBA00021874"/>
    </source>
</evidence>
<evidence type="ECO:0000259" key="3">
    <source>
        <dbReference type="Pfam" id="PF01425"/>
    </source>
</evidence>
<dbReference type="Gene3D" id="3.90.1300.10">
    <property type="entry name" value="Amidase signature (AS) domain"/>
    <property type="match status" value="1"/>
</dbReference>
<dbReference type="Pfam" id="PF01425">
    <property type="entry name" value="Amidase"/>
    <property type="match status" value="1"/>
</dbReference>
<comment type="caution">
    <text evidence="4">The sequence shown here is derived from an EMBL/GenBank/DDBJ whole genome shotgun (WGS) entry which is preliminary data.</text>
</comment>
<feature type="domain" description="Amidase" evidence="3">
    <location>
        <begin position="28"/>
        <end position="452"/>
    </location>
</feature>
<evidence type="ECO:0000256" key="1">
    <source>
        <dbReference type="ARBA" id="ARBA00003871"/>
    </source>
</evidence>
<sequence>MAENDELIRLTACAAVALLRRREVTPLELVEASLTRIEAVDGPVNAMVTRCAERARDQARRIMASPAPSHDFGWLGGLPLAVKDLNDLAGVRTTYGSPIFADHVPVRSDIMVERLESHGGIPIGKSNTPEFGAGANTFNEVFGDTLNPWNTTLNAGGSSGGSAVALATGQVWLATGSDLGGSLRTPASFCSVVGLRPSPGRVASGPDGIKFDTLSVNGPMARTVEDIGLMLDAMAGWDIGDPLSLEAPAIGFRESARRRQAPKRIAFSPDLGVSPVNRETRALCEAAARRFEAAGCIVEEACPDFSGVPEAFQTLRALGYVAGMRELYETKRALLKPDVIWNIERGRALDAETIATALLRRSRLYDDIAAFFSRYDLLLAPAACTPPLDIKQRWVREVEGHVFENYVEWLRLASVVTMASCPSLAIPAGFTADGRPVGLQLVGRPRGEAALLSAGAVLEDLLGLSSLVPIEPRPGSADVLVRS</sequence>
<dbReference type="EMBL" id="BSPC01000005">
    <property type="protein sequence ID" value="GLS17232.1"/>
    <property type="molecule type" value="Genomic_DNA"/>
</dbReference>
<organism evidence="4 5">
    <name type="scientific">Labrys miyagiensis</name>
    <dbReference type="NCBI Taxonomy" id="346912"/>
    <lineage>
        <taxon>Bacteria</taxon>
        <taxon>Pseudomonadati</taxon>
        <taxon>Pseudomonadota</taxon>
        <taxon>Alphaproteobacteria</taxon>
        <taxon>Hyphomicrobiales</taxon>
        <taxon>Xanthobacteraceae</taxon>
        <taxon>Labrys</taxon>
    </lineage>
</organism>
<dbReference type="Proteomes" id="UP001156882">
    <property type="component" value="Unassembled WGS sequence"/>
</dbReference>
<reference evidence="5" key="1">
    <citation type="journal article" date="2019" name="Int. J. Syst. Evol. Microbiol.">
        <title>The Global Catalogue of Microorganisms (GCM) 10K type strain sequencing project: providing services to taxonomists for standard genome sequencing and annotation.</title>
        <authorList>
            <consortium name="The Broad Institute Genomics Platform"/>
            <consortium name="The Broad Institute Genome Sequencing Center for Infectious Disease"/>
            <person name="Wu L."/>
            <person name="Ma J."/>
        </authorList>
    </citation>
    <scope>NUCLEOTIDE SEQUENCE [LARGE SCALE GENOMIC DNA]</scope>
    <source>
        <strain evidence="5">NBRC 101365</strain>
    </source>
</reference>
<dbReference type="InterPro" id="IPR000120">
    <property type="entry name" value="Amidase"/>
</dbReference>
<dbReference type="SUPFAM" id="SSF75304">
    <property type="entry name" value="Amidase signature (AS) enzymes"/>
    <property type="match status" value="1"/>
</dbReference>
<evidence type="ECO:0000313" key="4">
    <source>
        <dbReference type="EMBL" id="GLS17232.1"/>
    </source>
</evidence>
<name>A0ABQ6CG79_9HYPH</name>